<reference evidence="1 2" key="1">
    <citation type="submission" date="2024-09" db="EMBL/GenBank/DDBJ databases">
        <title>Rethinking Asexuality: The Enigmatic Case of Functional Sexual Genes in Lepraria (Stereocaulaceae).</title>
        <authorList>
            <person name="Doellman M."/>
            <person name="Sun Y."/>
            <person name="Barcenas-Pena A."/>
            <person name="Lumbsch H.T."/>
            <person name="Grewe F."/>
        </authorList>
    </citation>
    <scope>NUCLEOTIDE SEQUENCE [LARGE SCALE GENOMIC DNA]</scope>
    <source>
        <strain evidence="1 2">Mercado 3170</strain>
    </source>
</reference>
<evidence type="ECO:0000313" key="2">
    <source>
        <dbReference type="Proteomes" id="UP001590950"/>
    </source>
</evidence>
<gene>
    <name evidence="1" type="ORF">N7G274_009700</name>
</gene>
<evidence type="ECO:0000313" key="1">
    <source>
        <dbReference type="EMBL" id="KAL2037587.1"/>
    </source>
</evidence>
<organism evidence="1 2">
    <name type="scientific">Stereocaulon virgatum</name>
    <dbReference type="NCBI Taxonomy" id="373712"/>
    <lineage>
        <taxon>Eukaryota</taxon>
        <taxon>Fungi</taxon>
        <taxon>Dikarya</taxon>
        <taxon>Ascomycota</taxon>
        <taxon>Pezizomycotina</taxon>
        <taxon>Lecanoromycetes</taxon>
        <taxon>OSLEUM clade</taxon>
        <taxon>Lecanoromycetidae</taxon>
        <taxon>Lecanorales</taxon>
        <taxon>Lecanorineae</taxon>
        <taxon>Stereocaulaceae</taxon>
        <taxon>Stereocaulon</taxon>
    </lineage>
</organism>
<comment type="caution">
    <text evidence="1">The sequence shown here is derived from an EMBL/GenBank/DDBJ whole genome shotgun (WGS) entry which is preliminary data.</text>
</comment>
<sequence length="108" mass="11610">MTESVQKALVAGSATISGSAARLEEGFSSGSHEILNVTGCPGRRDCLSSAAVAPPKNLKTHLLAWLHRRRLSSQASSEPRVPWTRRHPSSYDNLHGVTVYTLIVSAIC</sequence>
<dbReference type="Proteomes" id="UP001590950">
    <property type="component" value="Unassembled WGS sequence"/>
</dbReference>
<name>A0ABR3ZVF6_9LECA</name>
<protein>
    <submittedName>
        <fullName evidence="1">Uncharacterized protein</fullName>
    </submittedName>
</protein>
<dbReference type="EMBL" id="JBEFKJ010000039">
    <property type="protein sequence ID" value="KAL2037587.1"/>
    <property type="molecule type" value="Genomic_DNA"/>
</dbReference>
<accession>A0ABR3ZVF6</accession>
<proteinExistence type="predicted"/>
<keyword evidence="2" id="KW-1185">Reference proteome</keyword>